<accession>A0AAW0T3H9</accession>
<protein>
    <submittedName>
        <fullName evidence="2">Uncharacterized protein</fullName>
    </submittedName>
</protein>
<keyword evidence="1" id="KW-0812">Transmembrane</keyword>
<proteinExistence type="predicted"/>
<sequence>MGRGAEGRGNACIRWGIRDEVRGGWGGGESGALLLECEGAASEEEEEEEVEEEDKRCGVKMVWLILVSQAKKTGAGTVPCAAVVLNLVVVIVSLLTATSMKSPVGATLLSLLVVALLGAAAAHLAYRSGQPRPFSPDEERAYRDKQTPFLDDQDAPDQSQALQVWEKRGFGSMMPAYLLQLYRP</sequence>
<dbReference type="EMBL" id="JARAKH010000039">
    <property type="protein sequence ID" value="KAK8382220.1"/>
    <property type="molecule type" value="Genomic_DNA"/>
</dbReference>
<feature type="transmembrane region" description="Helical" evidence="1">
    <location>
        <begin position="104"/>
        <end position="126"/>
    </location>
</feature>
<keyword evidence="1" id="KW-1133">Transmembrane helix</keyword>
<reference evidence="2 3" key="1">
    <citation type="submission" date="2023-03" db="EMBL/GenBank/DDBJ databases">
        <title>High-quality genome of Scylla paramamosain provides insights in environmental adaptation.</title>
        <authorList>
            <person name="Zhang L."/>
        </authorList>
    </citation>
    <scope>NUCLEOTIDE SEQUENCE [LARGE SCALE GENOMIC DNA]</scope>
    <source>
        <strain evidence="2">LZ_2023a</strain>
        <tissue evidence="2">Muscle</tissue>
    </source>
</reference>
<gene>
    <name evidence="2" type="ORF">O3P69_015270</name>
</gene>
<comment type="caution">
    <text evidence="2">The sequence shown here is derived from an EMBL/GenBank/DDBJ whole genome shotgun (WGS) entry which is preliminary data.</text>
</comment>
<evidence type="ECO:0000313" key="2">
    <source>
        <dbReference type="EMBL" id="KAK8382220.1"/>
    </source>
</evidence>
<feature type="transmembrane region" description="Helical" evidence="1">
    <location>
        <begin position="78"/>
        <end position="98"/>
    </location>
</feature>
<keyword evidence="3" id="KW-1185">Reference proteome</keyword>
<evidence type="ECO:0000313" key="3">
    <source>
        <dbReference type="Proteomes" id="UP001487740"/>
    </source>
</evidence>
<keyword evidence="1" id="KW-0472">Membrane</keyword>
<dbReference type="AlphaFoldDB" id="A0AAW0T3H9"/>
<evidence type="ECO:0000256" key="1">
    <source>
        <dbReference type="SAM" id="Phobius"/>
    </source>
</evidence>
<name>A0AAW0T3H9_SCYPA</name>
<dbReference type="Proteomes" id="UP001487740">
    <property type="component" value="Unassembled WGS sequence"/>
</dbReference>
<organism evidence="2 3">
    <name type="scientific">Scylla paramamosain</name>
    <name type="common">Mud crab</name>
    <dbReference type="NCBI Taxonomy" id="85552"/>
    <lineage>
        <taxon>Eukaryota</taxon>
        <taxon>Metazoa</taxon>
        <taxon>Ecdysozoa</taxon>
        <taxon>Arthropoda</taxon>
        <taxon>Crustacea</taxon>
        <taxon>Multicrustacea</taxon>
        <taxon>Malacostraca</taxon>
        <taxon>Eumalacostraca</taxon>
        <taxon>Eucarida</taxon>
        <taxon>Decapoda</taxon>
        <taxon>Pleocyemata</taxon>
        <taxon>Brachyura</taxon>
        <taxon>Eubrachyura</taxon>
        <taxon>Portunoidea</taxon>
        <taxon>Portunidae</taxon>
        <taxon>Portuninae</taxon>
        <taxon>Scylla</taxon>
    </lineage>
</organism>